<sequence length="82" mass="9312">MVQHHQCHICTMVRTLAWSQQSCFVPPTYHSDRNCNIGSKGAKKVIFIHLNLGQNGKINCNFPHWKNGKRGGRAGETEKDLH</sequence>
<accession>A0A8T2LJ69</accession>
<comment type="caution">
    <text evidence="1">The sequence shown here is derived from an EMBL/GenBank/DDBJ whole genome shotgun (WGS) entry which is preliminary data.</text>
</comment>
<evidence type="ECO:0000313" key="1">
    <source>
        <dbReference type="EMBL" id="KAG9268911.1"/>
    </source>
</evidence>
<proteinExistence type="predicted"/>
<dbReference type="Proteomes" id="UP000752171">
    <property type="component" value="Unassembled WGS sequence"/>
</dbReference>
<dbReference type="AlphaFoldDB" id="A0A8T2LJ69"/>
<reference evidence="1 2" key="1">
    <citation type="submission" date="2021-07" db="EMBL/GenBank/DDBJ databases">
        <authorList>
            <person name="Imarazene B."/>
            <person name="Zahm M."/>
            <person name="Klopp C."/>
            <person name="Cabau C."/>
            <person name="Beille S."/>
            <person name="Jouanno E."/>
            <person name="Castinel A."/>
            <person name="Lluch J."/>
            <person name="Gil L."/>
            <person name="Kuchtly C."/>
            <person name="Lopez Roques C."/>
            <person name="Donnadieu C."/>
            <person name="Parrinello H."/>
            <person name="Journot L."/>
            <person name="Du K."/>
            <person name="Schartl M."/>
            <person name="Retaux S."/>
            <person name="Guiguen Y."/>
        </authorList>
    </citation>
    <scope>NUCLEOTIDE SEQUENCE [LARGE SCALE GENOMIC DNA]</scope>
    <source>
        <strain evidence="1">Pach_M1</strain>
        <tissue evidence="1">Testis</tissue>
    </source>
</reference>
<dbReference type="EMBL" id="JAICCE010000014">
    <property type="protein sequence ID" value="KAG9268911.1"/>
    <property type="molecule type" value="Genomic_DNA"/>
</dbReference>
<evidence type="ECO:0000313" key="2">
    <source>
        <dbReference type="Proteomes" id="UP000752171"/>
    </source>
</evidence>
<organism evidence="1 2">
    <name type="scientific">Astyanax mexicanus</name>
    <name type="common">Blind cave fish</name>
    <name type="synonym">Astyanax fasciatus mexicanus</name>
    <dbReference type="NCBI Taxonomy" id="7994"/>
    <lineage>
        <taxon>Eukaryota</taxon>
        <taxon>Metazoa</taxon>
        <taxon>Chordata</taxon>
        <taxon>Craniata</taxon>
        <taxon>Vertebrata</taxon>
        <taxon>Euteleostomi</taxon>
        <taxon>Actinopterygii</taxon>
        <taxon>Neopterygii</taxon>
        <taxon>Teleostei</taxon>
        <taxon>Ostariophysi</taxon>
        <taxon>Characiformes</taxon>
        <taxon>Characoidei</taxon>
        <taxon>Acestrorhamphidae</taxon>
        <taxon>Acestrorhamphinae</taxon>
        <taxon>Astyanax</taxon>
    </lineage>
</organism>
<gene>
    <name evidence="1" type="ORF">AMEX_G17941</name>
</gene>
<protein>
    <submittedName>
        <fullName evidence="1">Uncharacterized protein</fullName>
    </submittedName>
</protein>
<name>A0A8T2LJ69_ASTMX</name>